<dbReference type="AlphaFoldDB" id="A0A200QAQ6"/>
<reference evidence="2 3" key="1">
    <citation type="journal article" date="2017" name="Mol. Plant">
        <title>The Genome of Medicinal Plant Macleaya cordata Provides New Insights into Benzylisoquinoline Alkaloids Metabolism.</title>
        <authorList>
            <person name="Liu X."/>
            <person name="Liu Y."/>
            <person name="Huang P."/>
            <person name="Ma Y."/>
            <person name="Qing Z."/>
            <person name="Tang Q."/>
            <person name="Cao H."/>
            <person name="Cheng P."/>
            <person name="Zheng Y."/>
            <person name="Yuan Z."/>
            <person name="Zhou Y."/>
            <person name="Liu J."/>
            <person name="Tang Z."/>
            <person name="Zhuo Y."/>
            <person name="Zhang Y."/>
            <person name="Yu L."/>
            <person name="Huang J."/>
            <person name="Yang P."/>
            <person name="Peng Q."/>
            <person name="Zhang J."/>
            <person name="Jiang W."/>
            <person name="Zhang Z."/>
            <person name="Lin K."/>
            <person name="Ro D.K."/>
            <person name="Chen X."/>
            <person name="Xiong X."/>
            <person name="Shang Y."/>
            <person name="Huang S."/>
            <person name="Zeng J."/>
        </authorList>
    </citation>
    <scope>NUCLEOTIDE SEQUENCE [LARGE SCALE GENOMIC DNA]</scope>
    <source>
        <strain evidence="3">cv. BLH2017</strain>
        <tissue evidence="2">Root</tissue>
    </source>
</reference>
<dbReference type="InterPro" id="IPR011989">
    <property type="entry name" value="ARM-like"/>
</dbReference>
<dbReference type="PANTHER" id="PTHR16199">
    <property type="entry name" value="CONDENSIN-2 COMPLEX SUBUNIT G2"/>
    <property type="match status" value="1"/>
</dbReference>
<protein>
    <submittedName>
        <fullName evidence="2">Condensin-2 complex subunit G2</fullName>
    </submittedName>
</protein>
<feature type="compositionally biased region" description="Basic residues" evidence="1">
    <location>
        <begin position="756"/>
        <end position="767"/>
    </location>
</feature>
<feature type="compositionally biased region" description="Basic and acidic residues" evidence="1">
    <location>
        <begin position="97"/>
        <end position="107"/>
    </location>
</feature>
<dbReference type="OMA" id="RNFQFHK"/>
<feature type="region of interest" description="Disordered" evidence="1">
    <location>
        <begin position="739"/>
        <end position="771"/>
    </location>
</feature>
<comment type="caution">
    <text evidence="2">The sequence shown here is derived from an EMBL/GenBank/DDBJ whole genome shotgun (WGS) entry which is preliminary data.</text>
</comment>
<proteinExistence type="predicted"/>
<dbReference type="PANTHER" id="PTHR16199:SF4">
    <property type="entry name" value="CONDENSIN-2 COMPLEX SUBUNIT G2"/>
    <property type="match status" value="1"/>
</dbReference>
<evidence type="ECO:0000313" key="3">
    <source>
        <dbReference type="Proteomes" id="UP000195402"/>
    </source>
</evidence>
<dbReference type="Pfam" id="PF12422">
    <property type="entry name" value="Condensin2nSMC"/>
    <property type="match status" value="1"/>
</dbReference>
<feature type="compositionally biased region" description="Basic residues" evidence="1">
    <location>
        <begin position="84"/>
        <end position="96"/>
    </location>
</feature>
<organism evidence="2 3">
    <name type="scientific">Macleaya cordata</name>
    <name type="common">Five-seeded plume-poppy</name>
    <name type="synonym">Bocconia cordata</name>
    <dbReference type="NCBI Taxonomy" id="56857"/>
    <lineage>
        <taxon>Eukaryota</taxon>
        <taxon>Viridiplantae</taxon>
        <taxon>Streptophyta</taxon>
        <taxon>Embryophyta</taxon>
        <taxon>Tracheophyta</taxon>
        <taxon>Spermatophyta</taxon>
        <taxon>Magnoliopsida</taxon>
        <taxon>Ranunculales</taxon>
        <taxon>Papaveraceae</taxon>
        <taxon>Papaveroideae</taxon>
        <taxon>Macleaya</taxon>
    </lineage>
</organism>
<dbReference type="OrthoDB" id="10062843at2759"/>
<feature type="region of interest" description="Disordered" evidence="1">
    <location>
        <begin position="72"/>
        <end position="107"/>
    </location>
</feature>
<name>A0A200QAQ6_MACCD</name>
<feature type="compositionally biased region" description="Polar residues" evidence="1">
    <location>
        <begin position="739"/>
        <end position="755"/>
    </location>
</feature>
<dbReference type="EMBL" id="MVGT01002471">
    <property type="protein sequence ID" value="OVA07541.1"/>
    <property type="molecule type" value="Genomic_DNA"/>
</dbReference>
<dbReference type="InterPro" id="IPR024741">
    <property type="entry name" value="Condensin2_G2"/>
</dbReference>
<dbReference type="Proteomes" id="UP000195402">
    <property type="component" value="Unassembled WGS sequence"/>
</dbReference>
<dbReference type="GO" id="GO:0005634">
    <property type="term" value="C:nucleus"/>
    <property type="evidence" value="ECO:0007669"/>
    <property type="project" value="InterPro"/>
</dbReference>
<accession>A0A200QAQ6</accession>
<dbReference type="InterPro" id="IPR016024">
    <property type="entry name" value="ARM-type_fold"/>
</dbReference>
<dbReference type="SUPFAM" id="SSF48371">
    <property type="entry name" value="ARM repeat"/>
    <property type="match status" value="1"/>
</dbReference>
<dbReference type="Gene3D" id="1.25.10.10">
    <property type="entry name" value="Leucine-rich Repeat Variant"/>
    <property type="match status" value="1"/>
</dbReference>
<dbReference type="GO" id="GO:0000070">
    <property type="term" value="P:mitotic sister chromatid segregation"/>
    <property type="evidence" value="ECO:0007669"/>
    <property type="project" value="TreeGrafter"/>
</dbReference>
<gene>
    <name evidence="2" type="ORF">BVC80_469g4</name>
</gene>
<evidence type="ECO:0000313" key="2">
    <source>
        <dbReference type="EMBL" id="OVA07541.1"/>
    </source>
</evidence>
<dbReference type="STRING" id="56857.A0A200QAQ6"/>
<evidence type="ECO:0000256" key="1">
    <source>
        <dbReference type="SAM" id="MobiDB-lite"/>
    </source>
</evidence>
<dbReference type="FunCoup" id="A0A200QAQ6">
    <property type="interactions" value="1513"/>
</dbReference>
<keyword evidence="3" id="KW-1185">Reference proteome</keyword>
<sequence>MEKRLRSSLQNSAEEFLLSATKSGLKSVKPSLKTLIWCISSSSDLCSSLPLSLHQFVTRSIESFKQLKESKSGECSKASSRSPPVKRLRRSSRKKVKESSDEDCSKSKSSSEKQVIFQNLEIYAHIALLCVSHPKKPFLPDDLLPSVQALHDNLIIFESDPVLLSEIANLCEEWWKEQLPGRETLISQFLPFLLSRSLTLQKKVDVRRIYVLREAFSLFDFDDESIEDLKLLLIRCIITPLYLKTEDGRRFISFLFGLSFQLMKEALAIIRSQIPFGRKSMLEAYADILFRAWKVAEGSLRDEIENGFLQGLIEGAVHASTGSFAASIRRVLGGFITQRTTDGVEKLLFCLAEPVLFRSLQVANSNVRQNALHLLLDMFPLEDPDATKEVKDNLLDKQFFLLERLLVDECPDVRVVAVEGCCRILHLFWEIIPSSIITKTVTKIVDEMSHDLCTEVRISTLNGIIYLLGNPQTHEILKVLLPRLGHLFQDSVLSVRVSVADLLLILRDIRNFQFHKVVNLDALLSSLANDQPLVAQKITRLLMPSYFPSKVSAEEACNRCVTLIKRSPMAGARFCEFALSEGSSPKSLMELVRVSVSLALSHDVNAEQIEGFLVAAANLCHSLVNETSCKTDLKGFFSGDKLKRLFSRADTERAQTSIFNIATIVSPNDVTGLLKECMVLIKKCGGLSDDVERQAEVRSAHKLMLSRGWFDKLFGALTSLLQTAGSWCHIKFGTEMPMQNSPSVQQKKSTLSAKKTSMKSKSVKGKKPTSYDDTPDIEEDFVIAAGAAWQIKDMLTSAHTRDAVMKSPVLELAFSALKVISEVSIKQCMSCGYLETSPVLAYTALVLHMNLQNFEVTDKNDLGGKKNDKLESTRPSLKLMALDLSLNHLFGCTEKLFCASDSGSCCNTSVKSKHQVEKISMRSSFPDQKRIVNMVKMVTAVLKFIVDATSMGLVSHNQERCLQFTSAYVQFIISTLRKHSNDRIKIKEEDLKEALICLKSCFTYAAKLLNLVLKNATKSSMAQPEVNGLANNLLNLVVSIELYLGSKNATCLVVAAKPWLSDLILALGSGYILTETFQDRDFHTTSDQGKHAYLPWLSFLAKIELCELSELNQGEPDSVLEPNTYYVFKKLMEMVILLLRRNPKVLDAVGVIFLIGSSVGLEREEYELVLGLVHFVCVKLVRHEQEEWDELEVMLGFLQKLYPQIEQGVKDPTISDEGREMLESARVLIEPVWMKYMYEDGGGPTMEEEEMVNS</sequence>
<dbReference type="InParanoid" id="A0A200QAQ6"/>
<dbReference type="GO" id="GO:0000796">
    <property type="term" value="C:condensin complex"/>
    <property type="evidence" value="ECO:0007669"/>
    <property type="project" value="TreeGrafter"/>
</dbReference>